<dbReference type="FunFam" id="2.130.10.130:FF:000013">
    <property type="entry name" value="Glycosylphosphatidylinositol specific phospholipase D1"/>
    <property type="match status" value="1"/>
</dbReference>
<keyword evidence="16" id="KW-1185">Reference proteome</keyword>
<evidence type="ECO:0000256" key="12">
    <source>
        <dbReference type="PROSITE-ProRule" id="PRU00803"/>
    </source>
</evidence>
<dbReference type="PANTHER" id="PTHR23221:SF7">
    <property type="entry name" value="PHOSPHATIDYLINOSITOL-GLYCAN-SPECIFIC PHOSPHOLIPASE D"/>
    <property type="match status" value="1"/>
</dbReference>
<comment type="similarity">
    <text evidence="2">Belongs to the GPLD1 family.</text>
</comment>
<dbReference type="InterPro" id="IPR029002">
    <property type="entry name" value="PLPC/GPLD1"/>
</dbReference>
<feature type="chain" id="PRO_5001880077" description="Phosphatidylinositol-glycan-specific phospholipase D" evidence="13">
    <location>
        <begin position="24"/>
        <end position="835"/>
    </location>
</feature>
<dbReference type="Proteomes" id="UP000053001">
    <property type="component" value="Unassembled WGS sequence"/>
</dbReference>
<dbReference type="OrthoDB" id="5317514at2759"/>
<evidence type="ECO:0000313" key="15">
    <source>
        <dbReference type="EMBL" id="KFQ14420.1"/>
    </source>
</evidence>
<evidence type="ECO:0000256" key="4">
    <source>
        <dbReference type="ARBA" id="ARBA00015988"/>
    </source>
</evidence>
<keyword evidence="6 13" id="KW-0732">Signal</keyword>
<protein>
    <recommendedName>
        <fullName evidence="4">Phosphatidylinositol-glycan-specific phospholipase D</fullName>
        <ecNumber evidence="3">3.1.4.50</ecNumber>
    </recommendedName>
    <alternativeName>
        <fullName evidence="10">Glycosyl-phosphatidylinositol-specific phospholipase D</fullName>
    </alternativeName>
</protein>
<evidence type="ECO:0000256" key="1">
    <source>
        <dbReference type="ARBA" id="ARBA00004613"/>
    </source>
</evidence>
<keyword evidence="8" id="KW-0378">Hydrolase</keyword>
<evidence type="ECO:0000313" key="16">
    <source>
        <dbReference type="Proteomes" id="UP000053001"/>
    </source>
</evidence>
<feature type="repeat" description="FG-GAP" evidence="12">
    <location>
        <begin position="702"/>
        <end position="768"/>
    </location>
</feature>
<dbReference type="Gene3D" id="2.130.10.130">
    <property type="entry name" value="Integrin alpha, N-terminal"/>
    <property type="match status" value="2"/>
</dbReference>
<evidence type="ECO:0000256" key="10">
    <source>
        <dbReference type="ARBA" id="ARBA00029753"/>
    </source>
</evidence>
<dbReference type="SUPFAM" id="SSF48537">
    <property type="entry name" value="Phospholipase C/P1 nuclease"/>
    <property type="match status" value="1"/>
</dbReference>
<evidence type="ECO:0000256" key="9">
    <source>
        <dbReference type="ARBA" id="ARBA00023180"/>
    </source>
</evidence>
<dbReference type="KEGG" id="ldi:104350256"/>
<dbReference type="Pfam" id="PF00882">
    <property type="entry name" value="Zn_dep_PLPC"/>
    <property type="match status" value="1"/>
</dbReference>
<dbReference type="InterPro" id="IPR028994">
    <property type="entry name" value="Integrin_alpha_N"/>
</dbReference>
<feature type="repeat" description="FG-GAP" evidence="12">
    <location>
        <begin position="436"/>
        <end position="497"/>
    </location>
</feature>
<dbReference type="PANTHER" id="PTHR23221">
    <property type="entry name" value="GLYCOSYLPHOSPHATIDYLINOSITOL PHOSPHOLIPASE D"/>
    <property type="match status" value="1"/>
</dbReference>
<gene>
    <name evidence="15" type="ORF">N330_06383</name>
</gene>
<dbReference type="FunFam" id="2.130.10.130:FF:000017">
    <property type="entry name" value="Glycosylphosphatidylinositol specific phospholipase D1"/>
    <property type="match status" value="1"/>
</dbReference>
<dbReference type="EC" id="3.1.4.50" evidence="3"/>
<dbReference type="SMART" id="SM00191">
    <property type="entry name" value="Int_alpha"/>
    <property type="match status" value="5"/>
</dbReference>
<feature type="domain" description="Phospholipase C/D" evidence="14">
    <location>
        <begin position="28"/>
        <end position="211"/>
    </location>
</feature>
<dbReference type="EMBL" id="KK685540">
    <property type="protein sequence ID" value="KFQ14420.1"/>
    <property type="molecule type" value="Genomic_DNA"/>
</dbReference>
<evidence type="ECO:0000259" key="14">
    <source>
        <dbReference type="Pfam" id="PF00882"/>
    </source>
</evidence>
<dbReference type="Pfam" id="PF01839">
    <property type="entry name" value="FG-GAP"/>
    <property type="match status" value="3"/>
</dbReference>
<comment type="subcellular location">
    <subcellularLocation>
        <location evidence="1">Secreted</location>
    </subcellularLocation>
</comment>
<dbReference type="GO" id="GO:0005615">
    <property type="term" value="C:extracellular space"/>
    <property type="evidence" value="ECO:0007669"/>
    <property type="project" value="TreeGrafter"/>
</dbReference>
<comment type="catalytic activity">
    <reaction evidence="11">
        <text>a 6-(alpha-D-glucosaminyl)-1-(1,2-diacyl-sn-glycero-3-phospho)-1D-myo-inositol + H2O = 6-(alpha-D-glucosaminyl)-1D-myo-inositol + a 1,2-diacyl-sn-glycero-3-phosphate + H(+)</text>
        <dbReference type="Rhea" id="RHEA:10832"/>
        <dbReference type="ChEBI" id="CHEBI:15377"/>
        <dbReference type="ChEBI" id="CHEBI:15378"/>
        <dbReference type="ChEBI" id="CHEBI:57997"/>
        <dbReference type="ChEBI" id="CHEBI:58608"/>
        <dbReference type="ChEBI" id="CHEBI:58700"/>
        <dbReference type="EC" id="3.1.4.50"/>
    </reaction>
</comment>
<proteinExistence type="inferred from homology"/>
<keyword evidence="9" id="KW-0325">Glycoprotein</keyword>
<evidence type="ECO:0000256" key="11">
    <source>
        <dbReference type="ARBA" id="ARBA00093237"/>
    </source>
</evidence>
<evidence type="ECO:0000256" key="5">
    <source>
        <dbReference type="ARBA" id="ARBA00022525"/>
    </source>
</evidence>
<evidence type="ECO:0000256" key="3">
    <source>
        <dbReference type="ARBA" id="ARBA00012284"/>
    </source>
</evidence>
<evidence type="ECO:0000256" key="7">
    <source>
        <dbReference type="ARBA" id="ARBA00022737"/>
    </source>
</evidence>
<keyword evidence="5" id="KW-0964">Secreted</keyword>
<dbReference type="PhylomeDB" id="A0A091Q3B2"/>
<evidence type="ECO:0000256" key="2">
    <source>
        <dbReference type="ARBA" id="ARBA00008652"/>
    </source>
</evidence>
<dbReference type="PRINTS" id="PR00718">
    <property type="entry name" value="PHPHLIPASED"/>
</dbReference>
<feature type="repeat" description="FG-GAP" evidence="12">
    <location>
        <begin position="499"/>
        <end position="559"/>
    </location>
</feature>
<feature type="signal peptide" evidence="13">
    <location>
        <begin position="1"/>
        <end position="23"/>
    </location>
</feature>
<dbReference type="PROSITE" id="PS51470">
    <property type="entry name" value="FG_GAP"/>
    <property type="match status" value="4"/>
</dbReference>
<dbReference type="AlphaFoldDB" id="A0A091Q3B2"/>
<accession>A0A091Q3B2</accession>
<dbReference type="InterPro" id="IPR008947">
    <property type="entry name" value="PLipase_C/P1_nuclease_dom_sf"/>
</dbReference>
<dbReference type="SUPFAM" id="SSF69318">
    <property type="entry name" value="Integrin alpha N-terminal domain"/>
    <property type="match status" value="1"/>
</dbReference>
<dbReference type="InterPro" id="IPR001028">
    <property type="entry name" value="Gprt_PLipase_D"/>
</dbReference>
<dbReference type="FunFam" id="2.130.10.130:FF:000020">
    <property type="entry name" value="Glycosylphosphatidylinositol specific phospholipase D1"/>
    <property type="match status" value="1"/>
</dbReference>
<evidence type="ECO:0000256" key="6">
    <source>
        <dbReference type="ARBA" id="ARBA00022729"/>
    </source>
</evidence>
<name>A0A091Q3B2_LEPDC</name>
<organism evidence="15 16">
    <name type="scientific">Leptosomus discolor</name>
    <name type="common">Madagascar cuckoo roller</name>
    <name type="synonym">Cuculus discolor</name>
    <dbReference type="NCBI Taxonomy" id="188344"/>
    <lineage>
        <taxon>Eukaryota</taxon>
        <taxon>Metazoa</taxon>
        <taxon>Chordata</taxon>
        <taxon>Craniata</taxon>
        <taxon>Vertebrata</taxon>
        <taxon>Euteleostomi</taxon>
        <taxon>Archelosauria</taxon>
        <taxon>Archosauria</taxon>
        <taxon>Dinosauria</taxon>
        <taxon>Saurischia</taxon>
        <taxon>Theropoda</taxon>
        <taxon>Coelurosauria</taxon>
        <taxon>Aves</taxon>
        <taxon>Neognathae</taxon>
        <taxon>Neoaves</taxon>
        <taxon>Telluraves</taxon>
        <taxon>Coraciimorphae</taxon>
        <taxon>Coraciiformes</taxon>
        <taxon>Leptosomidae</taxon>
        <taxon>Leptosomus</taxon>
    </lineage>
</organism>
<dbReference type="GO" id="GO:0004621">
    <property type="term" value="F:glycosylphosphatidylinositol phospholipase D activity"/>
    <property type="evidence" value="ECO:0007669"/>
    <property type="project" value="UniProtKB-EC"/>
</dbReference>
<dbReference type="GO" id="GO:0031012">
    <property type="term" value="C:extracellular matrix"/>
    <property type="evidence" value="ECO:0007669"/>
    <property type="project" value="TreeGrafter"/>
</dbReference>
<reference evidence="15 16" key="1">
    <citation type="submission" date="2014-04" db="EMBL/GenBank/DDBJ databases">
        <title>Genome evolution of avian class.</title>
        <authorList>
            <person name="Zhang G."/>
            <person name="Li C."/>
        </authorList>
    </citation>
    <scope>NUCLEOTIDE SEQUENCE [LARGE SCALE GENOMIC DNA]</scope>
    <source>
        <strain evidence="15">BGI_N330</strain>
    </source>
</reference>
<keyword evidence="7" id="KW-0677">Repeat</keyword>
<evidence type="ECO:0000256" key="13">
    <source>
        <dbReference type="SAM" id="SignalP"/>
    </source>
</evidence>
<dbReference type="InterPro" id="IPR013519">
    <property type="entry name" value="Int_alpha_beta-p"/>
</dbReference>
<sequence length="835" mass="92306">MACSKIWSVLLVILYHFCQSCVSSGVSTHVEIAHRALEFFIKHEASVNYRQLLLNHQDAFQAGSTYPDAFYPLICKSGIYHDVSEDTHWSPFLNASIHYIRRNYPQPWEEATEKLVAFLFGVASHMVADVSWHSLGIDQGFLKAMGEIDFHGSYSEAHKAGDFGGDVLSQFELDFSYLAPNWYVPVKDLAAIYKEFYGREIITESTITDCTYLLYLELHGERLAVAKLFPAFASKSPFLVEKFHEYFLGGVDDMAFWTNNIFELTSHMLENGTSGCFLPENPLFINCTREHRDNYINKQSKHERHNNTTSLLTKRLEKNINYTERGVHFNMQSWATNSLHLINRAFATNIWKVLAATHEKSSKYISKPVASYFLASPYARLGWAMISADLNQDGYEDLVVGAPGYSTLGRVQLGRVYVVYGNQTGLPPEDMDLDGKADQVLQGHQPSGRFGSALAVLDFNEDGVPDLAIGAPSVGSQFLTYKGAVYVYFGIEGRGLASQPNVTITCQYSYCNLGWSLLAADVDEDGNADLVVGSPYAPGDGQQRGFVVAFYSHFNRSDQGLLSVQDANWMVNGEENYAWFGFSLASCQLENITLLLIGSPTWKSCAGCNHFSLDTRQSVGKVYGYNPPSTKRWFAVTGDKVMGRMGLSLASGVMSVAEIPRTVLVVGAPTADSLSRISFMSSVLHQAGLALVYDLTDSTKPSLLSTFSGDRRFARFGGDVYLSDLDNDGLDEMIVTAPLRTNDVSTILFGGTAGRVYIYSGKQASSGNVTGHCKSWTSPCPEDWAQYVLISAEELSRFGSSVITVKSGRKKEVVVAAERSSAKARLGGRLFVYSL</sequence>
<dbReference type="InterPro" id="IPR013517">
    <property type="entry name" value="FG-GAP"/>
</dbReference>
<feature type="repeat" description="FG-GAP" evidence="12">
    <location>
        <begin position="367"/>
        <end position="428"/>
    </location>
</feature>
<evidence type="ECO:0000256" key="8">
    <source>
        <dbReference type="ARBA" id="ARBA00022801"/>
    </source>
</evidence>